<evidence type="ECO:0000256" key="2">
    <source>
        <dbReference type="ARBA" id="ARBA00023125"/>
    </source>
</evidence>
<name>A0A084JBX9_9CLOT</name>
<dbReference type="Gene3D" id="1.10.10.10">
    <property type="entry name" value="Winged helix-like DNA-binding domain superfamily/Winged helix DNA-binding domain"/>
    <property type="match status" value="1"/>
</dbReference>
<evidence type="ECO:0000256" key="3">
    <source>
        <dbReference type="ARBA" id="ARBA00023163"/>
    </source>
</evidence>
<organism evidence="5 6">
    <name type="scientific">Clostridium sulfidigenes</name>
    <dbReference type="NCBI Taxonomy" id="318464"/>
    <lineage>
        <taxon>Bacteria</taxon>
        <taxon>Bacillati</taxon>
        <taxon>Bacillota</taxon>
        <taxon>Clostridia</taxon>
        <taxon>Eubacteriales</taxon>
        <taxon>Clostridiaceae</taxon>
        <taxon>Clostridium</taxon>
    </lineage>
</organism>
<evidence type="ECO:0000259" key="4">
    <source>
        <dbReference type="PROSITE" id="PS50995"/>
    </source>
</evidence>
<dbReference type="SMART" id="SM00347">
    <property type="entry name" value="HTH_MARR"/>
    <property type="match status" value="1"/>
</dbReference>
<dbReference type="PRINTS" id="PR00598">
    <property type="entry name" value="HTHMARR"/>
</dbReference>
<evidence type="ECO:0000313" key="6">
    <source>
        <dbReference type="Proteomes" id="UP000028542"/>
    </source>
</evidence>
<proteinExistence type="predicted"/>
<dbReference type="InterPro" id="IPR036390">
    <property type="entry name" value="WH_DNA-bd_sf"/>
</dbReference>
<dbReference type="eggNOG" id="COG1846">
    <property type="taxonomic scope" value="Bacteria"/>
</dbReference>
<dbReference type="InterPro" id="IPR000835">
    <property type="entry name" value="HTH_MarR-typ"/>
</dbReference>
<dbReference type="STRING" id="318464.IO99_09455"/>
<dbReference type="PROSITE" id="PS50995">
    <property type="entry name" value="HTH_MARR_2"/>
    <property type="match status" value="1"/>
</dbReference>
<dbReference type="AlphaFoldDB" id="A0A084JBX9"/>
<dbReference type="Pfam" id="PF01047">
    <property type="entry name" value="MarR"/>
    <property type="match status" value="1"/>
</dbReference>
<reference evidence="5 6" key="1">
    <citation type="submission" date="2014-07" db="EMBL/GenBank/DDBJ databases">
        <title>Draft genome of Clostridium sulfidigenes 113A isolated from sediments associated with methane hydrate from Krishna Godavari basin.</title>
        <authorList>
            <person name="Honkalas V.S."/>
            <person name="Dabir A.P."/>
            <person name="Arora P."/>
            <person name="Dhakephalkar P.K."/>
        </authorList>
    </citation>
    <scope>NUCLEOTIDE SEQUENCE [LARGE SCALE GENOMIC DNA]</scope>
    <source>
        <strain evidence="5 6">113A</strain>
    </source>
</reference>
<protein>
    <submittedName>
        <fullName evidence="5">MarR family transcriptional regulator</fullName>
    </submittedName>
</protein>
<comment type="caution">
    <text evidence="5">The sequence shown here is derived from an EMBL/GenBank/DDBJ whole genome shotgun (WGS) entry which is preliminary data.</text>
</comment>
<keyword evidence="3" id="KW-0804">Transcription</keyword>
<gene>
    <name evidence="5" type="ORF">IO99_09455</name>
</gene>
<dbReference type="GO" id="GO:0003700">
    <property type="term" value="F:DNA-binding transcription factor activity"/>
    <property type="evidence" value="ECO:0007669"/>
    <property type="project" value="InterPro"/>
</dbReference>
<dbReference type="RefSeq" id="WP_035132604.1">
    <property type="nucleotide sequence ID" value="NZ_JPMD01000022.1"/>
</dbReference>
<evidence type="ECO:0000313" key="5">
    <source>
        <dbReference type="EMBL" id="KEZ86463.1"/>
    </source>
</evidence>
<sequence>MEDNDKLIEEFSNLWKMFLSFSNQHRTMEEFPRIERLNTMEISIIRIVYDRDDIILKEICNMLDIPKSTLTSAIDRLERLNYVNRTISKRDRRSYGLQLTDEGKEVKNEHIAFERKLYGYVLNALDTNDEREEFLKLFRKIVNNI</sequence>
<dbReference type="PANTHER" id="PTHR42756:SF1">
    <property type="entry name" value="TRANSCRIPTIONAL REPRESSOR OF EMRAB OPERON"/>
    <property type="match status" value="1"/>
</dbReference>
<dbReference type="PANTHER" id="PTHR42756">
    <property type="entry name" value="TRANSCRIPTIONAL REGULATOR, MARR"/>
    <property type="match status" value="1"/>
</dbReference>
<dbReference type="Proteomes" id="UP000028542">
    <property type="component" value="Unassembled WGS sequence"/>
</dbReference>
<keyword evidence="6" id="KW-1185">Reference proteome</keyword>
<feature type="domain" description="HTH marR-type" evidence="4">
    <location>
        <begin position="4"/>
        <end position="143"/>
    </location>
</feature>
<dbReference type="InterPro" id="IPR036388">
    <property type="entry name" value="WH-like_DNA-bd_sf"/>
</dbReference>
<dbReference type="SUPFAM" id="SSF46785">
    <property type="entry name" value="Winged helix' DNA-binding domain"/>
    <property type="match status" value="1"/>
</dbReference>
<evidence type="ECO:0000256" key="1">
    <source>
        <dbReference type="ARBA" id="ARBA00023015"/>
    </source>
</evidence>
<accession>A0A084JBX9</accession>
<keyword evidence="2" id="KW-0238">DNA-binding</keyword>
<keyword evidence="1" id="KW-0805">Transcription regulation</keyword>
<dbReference type="GO" id="GO:0003677">
    <property type="term" value="F:DNA binding"/>
    <property type="evidence" value="ECO:0007669"/>
    <property type="project" value="UniProtKB-KW"/>
</dbReference>
<dbReference type="EMBL" id="JPMD01000022">
    <property type="protein sequence ID" value="KEZ86463.1"/>
    <property type="molecule type" value="Genomic_DNA"/>
</dbReference>